<keyword evidence="1" id="KW-0812">Transmembrane</keyword>
<feature type="transmembrane region" description="Helical" evidence="1">
    <location>
        <begin position="51"/>
        <end position="77"/>
    </location>
</feature>
<keyword evidence="3" id="KW-1185">Reference proteome</keyword>
<evidence type="ECO:0000313" key="2">
    <source>
        <dbReference type="EMBL" id="RVQ67742.1"/>
    </source>
</evidence>
<feature type="transmembrane region" description="Helical" evidence="1">
    <location>
        <begin position="26"/>
        <end position="45"/>
    </location>
</feature>
<reference evidence="2 3" key="1">
    <citation type="submission" date="2018-12" db="EMBL/GenBank/DDBJ databases">
        <title>Croceicoccus ponticola sp. nov., a lipolytic bacterium isolated from seawater.</title>
        <authorList>
            <person name="Yoon J.-H."/>
        </authorList>
    </citation>
    <scope>NUCLEOTIDE SEQUENCE [LARGE SCALE GENOMIC DNA]</scope>
    <source>
        <strain evidence="2 3">GM-16</strain>
    </source>
</reference>
<organism evidence="2 3">
    <name type="scientific">Croceicoccus ponticola</name>
    <dbReference type="NCBI Taxonomy" id="2217664"/>
    <lineage>
        <taxon>Bacteria</taxon>
        <taxon>Pseudomonadati</taxon>
        <taxon>Pseudomonadota</taxon>
        <taxon>Alphaproteobacteria</taxon>
        <taxon>Sphingomonadales</taxon>
        <taxon>Erythrobacteraceae</taxon>
        <taxon>Croceicoccus</taxon>
    </lineage>
</organism>
<protein>
    <submittedName>
        <fullName evidence="2">Uncharacterized protein</fullName>
    </submittedName>
</protein>
<keyword evidence="1" id="KW-1133">Transmembrane helix</keyword>
<dbReference type="OrthoDB" id="7391705at2"/>
<dbReference type="RefSeq" id="WP_127612252.1">
    <property type="nucleotide sequence ID" value="NZ_RXOL01000002.1"/>
</dbReference>
<name>A0A437GYJ0_9SPHN</name>
<comment type="caution">
    <text evidence="2">The sequence shown here is derived from an EMBL/GenBank/DDBJ whole genome shotgun (WGS) entry which is preliminary data.</text>
</comment>
<keyword evidence="1" id="KW-0472">Membrane</keyword>
<evidence type="ECO:0000313" key="3">
    <source>
        <dbReference type="Proteomes" id="UP000283003"/>
    </source>
</evidence>
<gene>
    <name evidence="2" type="ORF">EKN06_07380</name>
</gene>
<proteinExistence type="predicted"/>
<evidence type="ECO:0000256" key="1">
    <source>
        <dbReference type="SAM" id="Phobius"/>
    </source>
</evidence>
<dbReference type="AlphaFoldDB" id="A0A437GYJ0"/>
<dbReference type="Proteomes" id="UP000283003">
    <property type="component" value="Unassembled WGS sequence"/>
</dbReference>
<sequence>MTRHSPLDDPQTAAHAWARYRWLMKLMFGITSVSVVIAMAFLYWRNGFVSIHLYIATALGVTAAMMLMAALMGLVFLSSGTGHDEAIEDRLGDEARDAWDKLS</sequence>
<dbReference type="EMBL" id="RXOL01000002">
    <property type="protein sequence ID" value="RVQ67742.1"/>
    <property type="molecule type" value="Genomic_DNA"/>
</dbReference>
<accession>A0A437GYJ0</accession>